<dbReference type="Proteomes" id="UP000289886">
    <property type="component" value="Unassembled WGS sequence"/>
</dbReference>
<evidence type="ECO:0000256" key="1">
    <source>
        <dbReference type="SAM" id="MobiDB-lite"/>
    </source>
</evidence>
<evidence type="ECO:0000313" key="2">
    <source>
        <dbReference type="EMBL" id="RXM91636.1"/>
    </source>
</evidence>
<dbReference type="EMBL" id="SCEB01008135">
    <property type="protein sequence ID" value="RXM91636.1"/>
    <property type="molecule type" value="Genomic_DNA"/>
</dbReference>
<proteinExistence type="predicted"/>
<gene>
    <name evidence="2" type="ORF">EOD39_20974</name>
</gene>
<dbReference type="AlphaFoldDB" id="A0A444UTZ6"/>
<feature type="region of interest" description="Disordered" evidence="1">
    <location>
        <begin position="140"/>
        <end position="186"/>
    </location>
</feature>
<accession>A0A444UTZ6</accession>
<protein>
    <submittedName>
        <fullName evidence="2">Uncharacterized protein</fullName>
    </submittedName>
</protein>
<reference evidence="2 3" key="1">
    <citation type="submission" date="2019-01" db="EMBL/GenBank/DDBJ databases">
        <title>Draft Genome and Complete Hox-Cluster Characterization of the Sterlet Sturgeon (Acipenser ruthenus).</title>
        <authorList>
            <person name="Wei Q."/>
        </authorList>
    </citation>
    <scope>NUCLEOTIDE SEQUENCE [LARGE SCALE GENOMIC DNA]</scope>
    <source>
        <strain evidence="2">WHYD16114868_AA</strain>
        <tissue evidence="2">Blood</tissue>
    </source>
</reference>
<comment type="caution">
    <text evidence="2">The sequence shown here is derived from an EMBL/GenBank/DDBJ whole genome shotgun (WGS) entry which is preliminary data.</text>
</comment>
<sequence length="186" mass="20591">MALTKALKRSFRNCDSYLCLQDQLHHWRRVPGEKLGALAVDTTCLARRAYSVEPDNFGRQIALDALMHSLQPMPLRHQVRLTGPWVVNQAVAIEAMLQDEEPLPHQPGHQPTVRQVLPSEETEACRVTPTWLPELVVHTGPRAAGPRTHLQRQCPATATPPPTSTPLPARGARQCSRGSGAPFPQK</sequence>
<evidence type="ECO:0000313" key="3">
    <source>
        <dbReference type="Proteomes" id="UP000289886"/>
    </source>
</evidence>
<name>A0A444UTZ6_ACIRT</name>
<keyword evidence="3" id="KW-1185">Reference proteome</keyword>
<organism evidence="2 3">
    <name type="scientific">Acipenser ruthenus</name>
    <name type="common">Sterlet sturgeon</name>
    <dbReference type="NCBI Taxonomy" id="7906"/>
    <lineage>
        <taxon>Eukaryota</taxon>
        <taxon>Metazoa</taxon>
        <taxon>Chordata</taxon>
        <taxon>Craniata</taxon>
        <taxon>Vertebrata</taxon>
        <taxon>Euteleostomi</taxon>
        <taxon>Actinopterygii</taxon>
        <taxon>Chondrostei</taxon>
        <taxon>Acipenseriformes</taxon>
        <taxon>Acipenseridae</taxon>
        <taxon>Acipenser</taxon>
    </lineage>
</organism>